<dbReference type="AlphaFoldDB" id="A0A062V338"/>
<organism evidence="1 2">
    <name type="scientific">Candidatus Methanoperedens nitratireducens</name>
    <dbReference type="NCBI Taxonomy" id="1392998"/>
    <lineage>
        <taxon>Archaea</taxon>
        <taxon>Methanobacteriati</taxon>
        <taxon>Methanobacteriota</taxon>
        <taxon>Stenosarchaea group</taxon>
        <taxon>Methanomicrobia</taxon>
        <taxon>Methanosarcinales</taxon>
        <taxon>ANME-2 cluster</taxon>
        <taxon>Candidatus Methanoperedentaceae</taxon>
        <taxon>Candidatus Methanoperedens</taxon>
    </lineage>
</organism>
<protein>
    <submittedName>
        <fullName evidence="1">Uncharacterized protein</fullName>
    </submittedName>
</protein>
<comment type="caution">
    <text evidence="1">The sequence shown here is derived from an EMBL/GenBank/DDBJ whole genome shotgun (WGS) entry which is preliminary data.</text>
</comment>
<reference evidence="1 2" key="1">
    <citation type="journal article" date="2013" name="Nature">
        <title>Anaerobic oxidation of methane coupled to nitrate reduction in a novel archaeal lineage.</title>
        <authorList>
            <person name="Haroon M.F."/>
            <person name="Hu S."/>
            <person name="Shi Y."/>
            <person name="Imelfort M."/>
            <person name="Keller J."/>
            <person name="Hugenholtz P."/>
            <person name="Yuan Z."/>
            <person name="Tyson G.W."/>
        </authorList>
    </citation>
    <scope>NUCLEOTIDE SEQUENCE [LARGE SCALE GENOMIC DNA]</scope>
    <source>
        <strain evidence="1 2">ANME-2d</strain>
    </source>
</reference>
<proteinExistence type="predicted"/>
<keyword evidence="2" id="KW-1185">Reference proteome</keyword>
<accession>A0A062V338</accession>
<evidence type="ECO:0000313" key="2">
    <source>
        <dbReference type="Proteomes" id="UP000027153"/>
    </source>
</evidence>
<name>A0A062V338_9EURY</name>
<gene>
    <name evidence="1" type="ORF">ANME2D_00539</name>
</gene>
<dbReference type="EMBL" id="JMIY01000001">
    <property type="protein sequence ID" value="KCZ73471.1"/>
    <property type="molecule type" value="Genomic_DNA"/>
</dbReference>
<sequence length="180" mass="20258">MAGSNALHLINHHNNQNLAITQAPLKINFFQAAVKSFQAFYSLTIQSCSRGKKRPYRILSNILSNSVKRMKNNYFPGNTYCSRSLAFVFVESHDKRPGPFGARGLDHTELVIVSTALLLQVTQDLGCLSLYLSLTRACACVNHASPFKRLITARLRSPFRSRTCRSHDSRRALRSKFDSP</sequence>
<dbReference type="Proteomes" id="UP000027153">
    <property type="component" value="Unassembled WGS sequence"/>
</dbReference>
<evidence type="ECO:0000313" key="1">
    <source>
        <dbReference type="EMBL" id="KCZ73471.1"/>
    </source>
</evidence>